<dbReference type="OrthoDB" id="407146at2759"/>
<dbReference type="Gene3D" id="3.40.630.20">
    <property type="entry name" value="Peptidase C15, pyroglutamyl peptidase I-like"/>
    <property type="match status" value="1"/>
</dbReference>
<dbReference type="InterPro" id="IPR016125">
    <property type="entry name" value="Peptidase_C15-like"/>
</dbReference>
<dbReference type="PANTHER" id="PTHR23402:SF1">
    <property type="entry name" value="PYROGLUTAMYL-PEPTIDASE I"/>
    <property type="match status" value="1"/>
</dbReference>
<dbReference type="AlphaFoldDB" id="A0A9Q1H2R8"/>
<dbReference type="GO" id="GO:0016920">
    <property type="term" value="F:pyroglutamyl-peptidase activity"/>
    <property type="evidence" value="ECO:0007669"/>
    <property type="project" value="InterPro"/>
</dbReference>
<keyword evidence="5" id="KW-0788">Thiol protease</keyword>
<reference evidence="6" key="1">
    <citation type="submission" date="2021-10" db="EMBL/GenBank/DDBJ databases">
        <title>Tropical sea cucumber genome reveals ecological adaptation and Cuvierian tubules defense mechanism.</title>
        <authorList>
            <person name="Chen T."/>
        </authorList>
    </citation>
    <scope>NUCLEOTIDE SEQUENCE</scope>
    <source>
        <strain evidence="6">Nanhai2018</strain>
        <tissue evidence="6">Muscle</tissue>
    </source>
</reference>
<dbReference type="Pfam" id="PF01470">
    <property type="entry name" value="Peptidase_C15"/>
    <property type="match status" value="1"/>
</dbReference>
<dbReference type="SUPFAM" id="SSF53182">
    <property type="entry name" value="Pyrrolidone carboxyl peptidase (pyroglutamate aminopeptidase)"/>
    <property type="match status" value="1"/>
</dbReference>
<evidence type="ECO:0000313" key="6">
    <source>
        <dbReference type="EMBL" id="KAJ8030046.1"/>
    </source>
</evidence>
<dbReference type="Proteomes" id="UP001152320">
    <property type="component" value="Chromosome 14"/>
</dbReference>
<dbReference type="GO" id="GO:0005829">
    <property type="term" value="C:cytosol"/>
    <property type="evidence" value="ECO:0007669"/>
    <property type="project" value="InterPro"/>
</dbReference>
<dbReference type="FunFam" id="3.40.630.20:FF:000008">
    <property type="entry name" value="Pyroglutamyl-peptidase 1"/>
    <property type="match status" value="1"/>
</dbReference>
<sequence length="200" mass="22142">MPHERTVVVTGFGPFGEHRVNASWAAVQEMSKLDLPDNLSLIQLEIPVEYKAVDKLVPFIWEKYKPDLVIHIGVSGIASELTLEQQGHNNGYDKLDVTQMVPKTPVCKENGPDCILSQINMSSVCEDINSSNCNVKAVVSYCAGRYLCGYAYYTSLHHNPSCSAFIHVPPLNEPYSAHQLALGIREALLSMLKQINPNDS</sequence>
<protein>
    <submittedName>
        <fullName evidence="6">Pyroglutamyl-peptidase 1</fullName>
    </submittedName>
</protein>
<evidence type="ECO:0000256" key="3">
    <source>
        <dbReference type="ARBA" id="ARBA00022670"/>
    </source>
</evidence>
<dbReference type="PIRSF" id="PIRSF015592">
    <property type="entry name" value="Prld-crbxl_pptds"/>
    <property type="match status" value="1"/>
</dbReference>
<keyword evidence="2" id="KW-0963">Cytoplasm</keyword>
<dbReference type="EMBL" id="JAIZAY010000014">
    <property type="protein sequence ID" value="KAJ8030046.1"/>
    <property type="molecule type" value="Genomic_DNA"/>
</dbReference>
<dbReference type="CDD" id="cd00501">
    <property type="entry name" value="Peptidase_C15"/>
    <property type="match status" value="1"/>
</dbReference>
<evidence type="ECO:0000313" key="7">
    <source>
        <dbReference type="Proteomes" id="UP001152320"/>
    </source>
</evidence>
<comment type="similarity">
    <text evidence="1">Belongs to the peptidase C15 family.</text>
</comment>
<name>A0A9Q1H2R8_HOLLE</name>
<evidence type="ECO:0000256" key="1">
    <source>
        <dbReference type="ARBA" id="ARBA00006641"/>
    </source>
</evidence>
<dbReference type="InterPro" id="IPR000816">
    <property type="entry name" value="Peptidase_C15"/>
</dbReference>
<proteinExistence type="inferred from homology"/>
<comment type="caution">
    <text evidence="6">The sequence shown here is derived from an EMBL/GenBank/DDBJ whole genome shotgun (WGS) entry which is preliminary data.</text>
</comment>
<keyword evidence="4" id="KW-0378">Hydrolase</keyword>
<organism evidence="6 7">
    <name type="scientific">Holothuria leucospilota</name>
    <name type="common">Black long sea cucumber</name>
    <name type="synonym">Mertensiothuria leucospilota</name>
    <dbReference type="NCBI Taxonomy" id="206669"/>
    <lineage>
        <taxon>Eukaryota</taxon>
        <taxon>Metazoa</taxon>
        <taxon>Echinodermata</taxon>
        <taxon>Eleutherozoa</taxon>
        <taxon>Echinozoa</taxon>
        <taxon>Holothuroidea</taxon>
        <taxon>Aspidochirotacea</taxon>
        <taxon>Aspidochirotida</taxon>
        <taxon>Holothuriidae</taxon>
        <taxon>Holothuria</taxon>
    </lineage>
</organism>
<evidence type="ECO:0000256" key="4">
    <source>
        <dbReference type="ARBA" id="ARBA00022801"/>
    </source>
</evidence>
<dbReference type="InterPro" id="IPR036440">
    <property type="entry name" value="Peptidase_C15-like_sf"/>
</dbReference>
<evidence type="ECO:0000256" key="2">
    <source>
        <dbReference type="ARBA" id="ARBA00022490"/>
    </source>
</evidence>
<gene>
    <name evidence="6" type="ORF">HOLleu_29620</name>
</gene>
<dbReference type="PANTHER" id="PTHR23402">
    <property type="entry name" value="PROTEASE FAMILY C15 PYROGLUTAMYL-PEPTIDASE I-RELATED"/>
    <property type="match status" value="1"/>
</dbReference>
<accession>A0A9Q1H2R8</accession>
<evidence type="ECO:0000256" key="5">
    <source>
        <dbReference type="ARBA" id="ARBA00022807"/>
    </source>
</evidence>
<keyword evidence="7" id="KW-1185">Reference proteome</keyword>
<dbReference type="GO" id="GO:0006508">
    <property type="term" value="P:proteolysis"/>
    <property type="evidence" value="ECO:0007669"/>
    <property type="project" value="UniProtKB-KW"/>
</dbReference>
<dbReference type="PRINTS" id="PR00706">
    <property type="entry name" value="PYROGLUPTASE"/>
</dbReference>
<keyword evidence="3" id="KW-0645">Protease</keyword>